<dbReference type="AlphaFoldDB" id="K9XYV9"/>
<dbReference type="RefSeq" id="WP_015194976.1">
    <property type="nucleotide sequence ID" value="NC_019748.1"/>
</dbReference>
<dbReference type="STRING" id="111780.Sta7437_3830"/>
<protein>
    <recommendedName>
        <fullName evidence="1">Prolyl 4-hydroxylase alpha subunit Fe(2+) 2OG dioxygenase domain-containing protein</fullName>
    </recommendedName>
</protein>
<evidence type="ECO:0000313" key="2">
    <source>
        <dbReference type="EMBL" id="AFZ37316.1"/>
    </source>
</evidence>
<name>K9XYV9_STAC7</name>
<reference evidence="3" key="1">
    <citation type="journal article" date="2013" name="Proc. Natl. Acad. Sci. U.S.A.">
        <title>Improving the coverage of the cyanobacterial phylum using diversity-driven genome sequencing.</title>
        <authorList>
            <person name="Shih P.M."/>
            <person name="Wu D."/>
            <person name="Latifi A."/>
            <person name="Axen S.D."/>
            <person name="Fewer D.P."/>
            <person name="Talla E."/>
            <person name="Calteau A."/>
            <person name="Cai F."/>
            <person name="Tandeau de Marsac N."/>
            <person name="Rippka R."/>
            <person name="Herdman M."/>
            <person name="Sivonen K."/>
            <person name="Coursin T."/>
            <person name="Laurent T."/>
            <person name="Goodwin L."/>
            <person name="Nolan M."/>
            <person name="Davenport K.W."/>
            <person name="Han C.S."/>
            <person name="Rubin E.M."/>
            <person name="Eisen J.A."/>
            <person name="Woyke T."/>
            <person name="Gugger M."/>
            <person name="Kerfeld C.A."/>
        </authorList>
    </citation>
    <scope>NUCLEOTIDE SEQUENCE [LARGE SCALE GENOMIC DNA]</scope>
    <source>
        <strain evidence="3">ATCC 29371 / PCC 7437</strain>
    </source>
</reference>
<dbReference type="eggNOG" id="COG3751">
    <property type="taxonomic scope" value="Bacteria"/>
</dbReference>
<dbReference type="KEGG" id="scs:Sta7437_3830"/>
<keyword evidence="3" id="KW-1185">Reference proteome</keyword>
<feature type="domain" description="Prolyl 4-hydroxylase alpha subunit Fe(2+) 2OG dioxygenase" evidence="1">
    <location>
        <begin position="138"/>
        <end position="236"/>
    </location>
</feature>
<accession>K9XYV9</accession>
<sequence length="275" mass="31693">MTIEIDAVKTETNLSNLDSINLNLFNKVSDRLKNESESFKQAYSQGKPYPHLVIDDLFDPEVLDRIVAEFPQAEQRLDWLIWDTEHELKTTSRGINGLSTFTQLLCLWLSSGEFINELQKIVGFDNLVGDPVFHGAGLHEMYQGGWLGMHADYTKHFTLPLIRRINLLIYLNRDWDPNWGGELVLGDHKNPENKVSYPPFFNRTVIFPTTIETMHGAPNKLSCPKDRSRKLLSIYYWTPVPMPLFTKFGTPLVWASDRKREIKNILKKWSGNSPS</sequence>
<organism evidence="2 3">
    <name type="scientific">Stanieria cyanosphaera (strain ATCC 29371 / PCC 7437)</name>
    <dbReference type="NCBI Taxonomy" id="111780"/>
    <lineage>
        <taxon>Bacteria</taxon>
        <taxon>Bacillati</taxon>
        <taxon>Cyanobacteriota</taxon>
        <taxon>Cyanophyceae</taxon>
        <taxon>Pleurocapsales</taxon>
        <taxon>Dermocarpellaceae</taxon>
        <taxon>Stanieria</taxon>
    </lineage>
</organism>
<evidence type="ECO:0000259" key="1">
    <source>
        <dbReference type="Pfam" id="PF13640"/>
    </source>
</evidence>
<dbReference type="Gene3D" id="2.60.120.620">
    <property type="entry name" value="q2cbj1_9rhob like domain"/>
    <property type="match status" value="1"/>
</dbReference>
<proteinExistence type="predicted"/>
<dbReference type="EMBL" id="CP003653">
    <property type="protein sequence ID" value="AFZ37316.1"/>
    <property type="molecule type" value="Genomic_DNA"/>
</dbReference>
<dbReference type="HOGENOM" id="CLU_078769_1_0_3"/>
<dbReference type="InterPro" id="IPR044862">
    <property type="entry name" value="Pro_4_hyd_alph_FE2OG_OXY"/>
</dbReference>
<gene>
    <name evidence="2" type="ordered locus">Sta7437_3830</name>
</gene>
<dbReference type="Proteomes" id="UP000010473">
    <property type="component" value="Chromosome"/>
</dbReference>
<evidence type="ECO:0000313" key="3">
    <source>
        <dbReference type="Proteomes" id="UP000010473"/>
    </source>
</evidence>
<dbReference type="Pfam" id="PF13640">
    <property type="entry name" value="2OG-FeII_Oxy_3"/>
    <property type="match status" value="1"/>
</dbReference>